<dbReference type="CDD" id="cd12230">
    <property type="entry name" value="RRM1_U2AF65"/>
    <property type="match status" value="1"/>
</dbReference>
<dbReference type="GO" id="GO:0000398">
    <property type="term" value="P:mRNA splicing, via spliceosome"/>
    <property type="evidence" value="ECO:0007669"/>
    <property type="project" value="InterPro"/>
</dbReference>
<organism evidence="11">
    <name type="scientific">Arcella intermedia</name>
    <dbReference type="NCBI Taxonomy" id="1963864"/>
    <lineage>
        <taxon>Eukaryota</taxon>
        <taxon>Amoebozoa</taxon>
        <taxon>Tubulinea</taxon>
        <taxon>Elardia</taxon>
        <taxon>Arcellinida</taxon>
        <taxon>Sphaerothecina</taxon>
        <taxon>Arcellidae</taxon>
        <taxon>Arcella</taxon>
    </lineage>
</organism>
<dbReference type="Gene3D" id="3.30.70.330">
    <property type="match status" value="3"/>
</dbReference>
<evidence type="ECO:0000256" key="8">
    <source>
        <dbReference type="PROSITE-ProRule" id="PRU00176"/>
    </source>
</evidence>
<dbReference type="SMART" id="SM00360">
    <property type="entry name" value="RRM"/>
    <property type="match status" value="3"/>
</dbReference>
<dbReference type="InterPro" id="IPR009145">
    <property type="entry name" value="U2AF_small"/>
</dbReference>
<feature type="domain" description="RRM" evidence="10">
    <location>
        <begin position="26"/>
        <end position="108"/>
    </location>
</feature>
<dbReference type="GO" id="GO:0008270">
    <property type="term" value="F:zinc ion binding"/>
    <property type="evidence" value="ECO:0007669"/>
    <property type="project" value="UniProtKB-KW"/>
</dbReference>
<dbReference type="GO" id="GO:0003723">
    <property type="term" value="F:RNA binding"/>
    <property type="evidence" value="ECO:0007669"/>
    <property type="project" value="UniProtKB-UniRule"/>
</dbReference>
<feature type="domain" description="RRM" evidence="10">
    <location>
        <begin position="159"/>
        <end position="237"/>
    </location>
</feature>
<feature type="region of interest" description="Disordered" evidence="9">
    <location>
        <begin position="340"/>
        <end position="367"/>
    </location>
</feature>
<evidence type="ECO:0000256" key="9">
    <source>
        <dbReference type="SAM" id="MobiDB-lite"/>
    </source>
</evidence>
<dbReference type="PROSITE" id="PS50102">
    <property type="entry name" value="RRM"/>
    <property type="match status" value="2"/>
</dbReference>
<evidence type="ECO:0000259" key="10">
    <source>
        <dbReference type="PROSITE" id="PS50102"/>
    </source>
</evidence>
<dbReference type="SUPFAM" id="SSF54928">
    <property type="entry name" value="RNA-binding domain, RBD"/>
    <property type="match status" value="2"/>
</dbReference>
<evidence type="ECO:0000313" key="11">
    <source>
        <dbReference type="EMBL" id="NDV30882.1"/>
    </source>
</evidence>
<dbReference type="AlphaFoldDB" id="A0A6B2L1M3"/>
<evidence type="ECO:0000256" key="7">
    <source>
        <dbReference type="ARBA" id="ARBA00023187"/>
    </source>
</evidence>
<keyword evidence="3" id="KW-0677">Repeat</keyword>
<sequence>MIMEETVVAPPPVAVSMNPQQQRQQKRLYVGNLPATVSEIELMEFFNTAMANASVSTQPGSPVLSATINREKAYAFIEFRSSEEASAGMSLDGITLQGHALRVRRPKDYQPVVSDIGGFSSKYEQALTLPPPPTQIHLPAPAISANLNIVSTNVADTPYKIFIGGLPTHLNEGDVKKLLSMFGQLKSFNLVRDSLTGLSKGFAFCEYADPSITDSACASLNGMAIGDKTLVVQRASVNPKTKSGEISTEPINPRAANMLNLSTPAAQLLATAVKNATADPTRILVLMNIINLSDFPGDMEEHEYNEFIEDITEECSKYGNVFRILVPKPTTKQKNHTIEHFDGNDLDLDNEDLDEEESEEEPPPHGFGKVYVEYEKVEHAKRAQTALSGRRYDGRMVITSFHPEEKWERGLLEPDDIEPIYSHPMIPQKM</sequence>
<dbReference type="InterPro" id="IPR000504">
    <property type="entry name" value="RRM_dom"/>
</dbReference>
<evidence type="ECO:0000256" key="3">
    <source>
        <dbReference type="ARBA" id="ARBA00022737"/>
    </source>
</evidence>
<keyword evidence="7" id="KW-0508">mRNA splicing</keyword>
<keyword evidence="5" id="KW-0862">Zinc</keyword>
<keyword evidence="4" id="KW-0863">Zinc-finger</keyword>
<dbReference type="InterPro" id="IPR012677">
    <property type="entry name" value="Nucleotide-bd_a/b_plait_sf"/>
</dbReference>
<dbReference type="GO" id="GO:0089701">
    <property type="term" value="C:U2AF complex"/>
    <property type="evidence" value="ECO:0007669"/>
    <property type="project" value="InterPro"/>
</dbReference>
<evidence type="ECO:0000256" key="1">
    <source>
        <dbReference type="ARBA" id="ARBA00022664"/>
    </source>
</evidence>
<evidence type="ECO:0000256" key="6">
    <source>
        <dbReference type="ARBA" id="ARBA00022884"/>
    </source>
</evidence>
<dbReference type="CDD" id="cd12232">
    <property type="entry name" value="RRM3_U2AF65"/>
    <property type="match status" value="1"/>
</dbReference>
<keyword evidence="2" id="KW-0479">Metal-binding</keyword>
<dbReference type="PRINTS" id="PR01848">
    <property type="entry name" value="U2AUXFACTOR"/>
</dbReference>
<reference evidence="11" key="1">
    <citation type="journal article" date="2020" name="J. Eukaryot. Microbiol.">
        <title>De novo Sequencing, Assembly and Annotation of the Transcriptome for the Free-Living Testate Amoeba Arcella intermedia.</title>
        <authorList>
            <person name="Ribeiro G.M."/>
            <person name="Porfirio-Sousa A.L."/>
            <person name="Maurer-Alcala X.X."/>
            <person name="Katz L.A."/>
            <person name="Lahr D.J.G."/>
        </authorList>
    </citation>
    <scope>NUCLEOTIDE SEQUENCE</scope>
</reference>
<dbReference type="Pfam" id="PF00076">
    <property type="entry name" value="RRM_1"/>
    <property type="match status" value="2"/>
</dbReference>
<dbReference type="CDD" id="cd12231">
    <property type="entry name" value="RRM2_U2AF65"/>
    <property type="match status" value="1"/>
</dbReference>
<keyword evidence="1" id="KW-0507">mRNA processing</keyword>
<evidence type="ECO:0000256" key="4">
    <source>
        <dbReference type="ARBA" id="ARBA00022771"/>
    </source>
</evidence>
<name>A0A6B2L1M3_9EUKA</name>
<evidence type="ECO:0000256" key="5">
    <source>
        <dbReference type="ARBA" id="ARBA00022833"/>
    </source>
</evidence>
<keyword evidence="6 8" id="KW-0694">RNA-binding</keyword>
<protein>
    <recommendedName>
        <fullName evidence="10">RRM domain-containing protein</fullName>
    </recommendedName>
</protein>
<accession>A0A6B2L1M3</accession>
<evidence type="ECO:0000256" key="2">
    <source>
        <dbReference type="ARBA" id="ARBA00022723"/>
    </source>
</evidence>
<dbReference type="EMBL" id="GIBP01001913">
    <property type="protein sequence ID" value="NDV30882.1"/>
    <property type="molecule type" value="Transcribed_RNA"/>
</dbReference>
<proteinExistence type="predicted"/>
<feature type="compositionally biased region" description="Acidic residues" evidence="9">
    <location>
        <begin position="344"/>
        <end position="361"/>
    </location>
</feature>
<dbReference type="PANTHER" id="PTHR23139">
    <property type="entry name" value="RNA-BINDING PROTEIN"/>
    <property type="match status" value="1"/>
</dbReference>
<dbReference type="InterPro" id="IPR035979">
    <property type="entry name" value="RBD_domain_sf"/>
</dbReference>